<dbReference type="AlphaFoldDB" id="A0A0J9XUP9"/>
<proteinExistence type="predicted"/>
<organism evidence="1">
    <name type="scientific">Brugia malayi</name>
    <name type="common">Filarial nematode worm</name>
    <dbReference type="NCBI Taxonomy" id="6279"/>
    <lineage>
        <taxon>Eukaryota</taxon>
        <taxon>Metazoa</taxon>
        <taxon>Ecdysozoa</taxon>
        <taxon>Nematoda</taxon>
        <taxon>Chromadorea</taxon>
        <taxon>Rhabditida</taxon>
        <taxon>Spirurina</taxon>
        <taxon>Spiruromorpha</taxon>
        <taxon>Filarioidea</taxon>
        <taxon>Onchocercidae</taxon>
        <taxon>Brugia</taxon>
    </lineage>
</organism>
<reference evidence="1" key="2">
    <citation type="submission" date="2012-12" db="EMBL/GenBank/DDBJ databases">
        <authorList>
            <person name="Gao Y.W."/>
            <person name="Fan S.T."/>
            <person name="Sun H.T."/>
            <person name="Wang Z."/>
            <person name="Gao X.L."/>
            <person name="Li Y.G."/>
            <person name="Wang T.C."/>
            <person name="Zhang K."/>
            <person name="Xu W.W."/>
            <person name="Yu Z.J."/>
            <person name="Xia X.Z."/>
        </authorList>
    </citation>
    <scope>NUCLEOTIDE SEQUENCE</scope>
    <source>
        <strain evidence="1">FR3</strain>
    </source>
</reference>
<evidence type="ECO:0000313" key="1">
    <source>
        <dbReference type="EMBL" id="CDP95642.1"/>
    </source>
</evidence>
<accession>A0A0J9XUP9</accession>
<sequence length="61" mass="7275">MVFYKSYLFDWRILNRANWKNICNEQPVDTAVPSLISKRTRPRCYQNVCRSDSIDKPNPLI</sequence>
<name>A0A0J9XUP9_BRUMA</name>
<gene>
    <name evidence="1" type="ORF">Bm13455</name>
    <name evidence="1" type="ORF">BM_Bm13455</name>
</gene>
<reference evidence="1" key="1">
    <citation type="journal article" date="2007" name="Science">
        <title>Draft genome of the filarial nematode parasite Brugia malayi.</title>
        <authorList>
            <person name="Ghedin E."/>
            <person name="Wang S."/>
            <person name="Spiro D."/>
            <person name="Caler E."/>
            <person name="Zhao Q."/>
            <person name="Crabtree J."/>
            <person name="Allen J.E."/>
            <person name="Delcher A.L."/>
            <person name="Guiliano D.B."/>
            <person name="Miranda-Saavedra D."/>
            <person name="Angiuoli S.V."/>
            <person name="Creasy T."/>
            <person name="Amedeo P."/>
            <person name="Haas B."/>
            <person name="El-Sayed N.M."/>
            <person name="Wortman J.R."/>
            <person name="Feldblyum T."/>
            <person name="Tallon L."/>
            <person name="Schatz M."/>
            <person name="Shumway M."/>
            <person name="Koo H."/>
            <person name="Salzberg S.L."/>
            <person name="Schobel S."/>
            <person name="Pertea M."/>
            <person name="Pop M."/>
            <person name="White O."/>
            <person name="Barton G.J."/>
            <person name="Carlow C.K."/>
            <person name="Crawford M.J."/>
            <person name="Daub J."/>
            <person name="Dimmic M.W."/>
            <person name="Estes C.F."/>
            <person name="Foster J.M."/>
            <person name="Ganatra M."/>
            <person name="Gregory W.F."/>
            <person name="Johnson N.M."/>
            <person name="Jin J."/>
            <person name="Komuniecki R."/>
            <person name="Korf I."/>
            <person name="Kumar S."/>
            <person name="Laney S."/>
            <person name="Li B.W."/>
            <person name="Li W."/>
            <person name="Lindblom T.H."/>
            <person name="Lustigman S."/>
            <person name="Ma D."/>
            <person name="Maina C.V."/>
            <person name="Martin D.M."/>
            <person name="McCarter J.P."/>
            <person name="McReynolds L."/>
            <person name="Mitreva M."/>
            <person name="Nutman T.B."/>
            <person name="Parkinson J."/>
            <person name="Peregrin-Alvarez J.M."/>
            <person name="Poole C."/>
            <person name="Ren Q."/>
            <person name="Saunders L."/>
            <person name="Sluder A.E."/>
            <person name="Smith K."/>
            <person name="Stanke M."/>
            <person name="Unnasch T.R."/>
            <person name="Ware J."/>
            <person name="Wei A.D."/>
            <person name="Weil G."/>
            <person name="Williams D.J."/>
            <person name="Zhang Y."/>
            <person name="Williams S.A."/>
            <person name="Fraser-Liggett C."/>
            <person name="Slatko B."/>
            <person name="Blaxter M.L."/>
            <person name="Scott A.L."/>
        </authorList>
    </citation>
    <scope>NUCLEOTIDE SEQUENCE</scope>
    <source>
        <strain evidence="1">FR3</strain>
    </source>
</reference>
<dbReference type="EMBL" id="LN856944">
    <property type="protein sequence ID" value="CDP95642.1"/>
    <property type="molecule type" value="Genomic_DNA"/>
</dbReference>
<protein>
    <submittedName>
        <fullName evidence="1">Bm13455</fullName>
    </submittedName>
</protein>